<dbReference type="Gene3D" id="3.30.70.610">
    <property type="entry name" value="D-lactate dehydrogenase, cap domain, subdomain 1"/>
    <property type="match status" value="2"/>
</dbReference>
<dbReference type="STRING" id="797277.SAMN05216198_2785"/>
<dbReference type="InterPro" id="IPR016164">
    <property type="entry name" value="FAD-linked_Oxase-like_C"/>
</dbReference>
<evidence type="ECO:0000256" key="4">
    <source>
        <dbReference type="ARBA" id="ARBA00023002"/>
    </source>
</evidence>
<feature type="binding site" evidence="5 7">
    <location>
        <position position="265"/>
    </location>
    <ligand>
        <name>FAD</name>
        <dbReference type="ChEBI" id="CHEBI:57692"/>
    </ligand>
</feature>
<comment type="cofactor">
    <cofactor evidence="1 5 6 7">
        <name>FAD</name>
        <dbReference type="ChEBI" id="CHEBI:57692"/>
    </cofactor>
</comment>
<dbReference type="InterPro" id="IPR016169">
    <property type="entry name" value="FAD-bd_PCMH_sub2"/>
</dbReference>
<dbReference type="Gene3D" id="3.30.465.10">
    <property type="match status" value="1"/>
</dbReference>
<feature type="binding site" evidence="5 7">
    <location>
        <begin position="78"/>
        <end position="82"/>
    </location>
    <ligand>
        <name>FAD</name>
        <dbReference type="ChEBI" id="CHEBI:57692"/>
    </ligand>
</feature>
<keyword evidence="5" id="KW-0997">Cell inner membrane</keyword>
<evidence type="ECO:0000259" key="8">
    <source>
        <dbReference type="PROSITE" id="PS51387"/>
    </source>
</evidence>
<dbReference type="Gene3D" id="3.30.43.10">
    <property type="entry name" value="Uridine Diphospho-n-acetylenolpyruvylglucosamine Reductase, domain 2"/>
    <property type="match status" value="1"/>
</dbReference>
<dbReference type="NCBIfam" id="NF008387">
    <property type="entry name" value="PRK11183.1"/>
    <property type="match status" value="1"/>
</dbReference>
<dbReference type="GO" id="GO:0071949">
    <property type="term" value="F:FAD binding"/>
    <property type="evidence" value="ECO:0007669"/>
    <property type="project" value="InterPro"/>
</dbReference>
<feature type="binding site" evidence="5 7">
    <location>
        <position position="152"/>
    </location>
    <ligand>
        <name>FAD</name>
        <dbReference type="ChEBI" id="CHEBI:57692"/>
    </ligand>
</feature>
<dbReference type="PANTHER" id="PTHR43716:SF1">
    <property type="entry name" value="D-2-HYDROXYGLUTARATE DEHYDROGENASE, MITOCHONDRIAL"/>
    <property type="match status" value="1"/>
</dbReference>
<dbReference type="PIRSF" id="PIRSF000101">
    <property type="entry name" value="D-lactate_dh"/>
    <property type="match status" value="1"/>
</dbReference>
<dbReference type="InterPro" id="IPR016166">
    <property type="entry name" value="FAD-bd_PCMH"/>
</dbReference>
<dbReference type="EMBL" id="LT629748">
    <property type="protein sequence ID" value="SDS78927.1"/>
    <property type="molecule type" value="Genomic_DNA"/>
</dbReference>
<gene>
    <name evidence="5" type="primary">dld</name>
    <name evidence="9" type="ORF">SAMN05216198_2785</name>
</gene>
<dbReference type="InterPro" id="IPR036318">
    <property type="entry name" value="FAD-bd_PCMH-like_sf"/>
</dbReference>
<feature type="binding site" evidence="5 7">
    <location>
        <begin position="86"/>
        <end position="87"/>
    </location>
    <ligand>
        <name>FAD</name>
        <dbReference type="ChEBI" id="CHEBI:57692"/>
    </ligand>
</feature>
<evidence type="ECO:0000256" key="1">
    <source>
        <dbReference type="ARBA" id="ARBA00001974"/>
    </source>
</evidence>
<comment type="function">
    <text evidence="5 6">Catalyzes the oxidation of D-lactate to pyruvate.</text>
</comment>
<comment type="similarity">
    <text evidence="5">Belongs to the quinone-dependent D-lactate dehydrogenase family.</text>
</comment>
<dbReference type="SUPFAM" id="SSF55103">
    <property type="entry name" value="FAD-linked oxidases, C-terminal domain"/>
    <property type="match status" value="1"/>
</dbReference>
<dbReference type="PANTHER" id="PTHR43716">
    <property type="entry name" value="D-2-HYDROXYGLUTARATE DEHYDROGENASE, MITOCHONDRIAL"/>
    <property type="match status" value="1"/>
</dbReference>
<keyword evidence="2 5" id="KW-0285">Flavoprotein</keyword>
<dbReference type="GO" id="GO:0004458">
    <property type="term" value="F:D-lactate dehydrogenase (cytochrome) activity"/>
    <property type="evidence" value="ECO:0007669"/>
    <property type="project" value="UniProtKB-UniRule"/>
</dbReference>
<comment type="subcellular location">
    <subcellularLocation>
        <location evidence="5">Cell inner membrane</location>
        <topology evidence="5">Peripheral membrane protein</topology>
        <orientation evidence="5">Cytoplasmic side</orientation>
    </subcellularLocation>
</comment>
<sequence length="574" mass="63774">MTIAAAKEYRRAALLAKLRGVVGTSHVLTGEQTTRRFCRGHRSGAGKVLAVVRPGTLLEQWQLMLASVTADCIVIMQAANTGLTGGSTPDGDDYDRDIVLVNTLRITGVQLINDGRQAVCLPGATLDRLEQALAPLEREPHSVIGSSCIGASVLGGVCNNSGGALVRRGPAYTELALYAQVREDGSLELVNHLGIELGDSPEEILERLQNADYGPQHIRNDEGPTASDAHYAEHVREVDADTPARFNADPSRLFEASGSAGKLCLFAVRLDTFAKEPSSVFYIGSNEPEDLTEVRRHLLTHLPRLPIAGEYIHRTAFDIGEKYGKDTFLLIDRFGTARVPAAFAMKSRIDGFFERFGLRGVTDRMLQVAMNLLPSHLPPRMRVYRDRYEHHLLLRVSDDTLEQTRTFLAAYFAGRDSAGYFECTAEEGRKAFLHRFAIAGAAIRYREAHRSSVEDIVALDIALRRNDREWVETLPAELEEQIVHKLYYGHFFCHVFHQDYIIKKGVAALDMEHRMWALLDQRRAEYPAEHNVGHLYVAKPALAGFYRELDPTNTFNPGIGHTSKKHGWGECCGG</sequence>
<dbReference type="GO" id="GO:0022904">
    <property type="term" value="P:respiratory electron transport chain"/>
    <property type="evidence" value="ECO:0007669"/>
    <property type="project" value="InterPro"/>
</dbReference>
<proteinExistence type="inferred from homology"/>
<dbReference type="Pfam" id="PF09330">
    <property type="entry name" value="Lact-deh-memb"/>
    <property type="match status" value="1"/>
</dbReference>
<keyword evidence="5" id="KW-0472">Membrane</keyword>
<feature type="binding site" evidence="5 7">
    <location>
        <position position="145"/>
    </location>
    <ligand>
        <name>FAD</name>
        <dbReference type="ChEBI" id="CHEBI:57692"/>
    </ligand>
</feature>
<dbReference type="InterPro" id="IPR016173">
    <property type="entry name" value="D-lactate_DH_C-sub2"/>
</dbReference>
<name>A0A1H1V2A0_9GAMM</name>
<evidence type="ECO:0000256" key="2">
    <source>
        <dbReference type="ARBA" id="ARBA00022630"/>
    </source>
</evidence>
<keyword evidence="5 6" id="KW-0874">Quinone</keyword>
<evidence type="ECO:0000256" key="3">
    <source>
        <dbReference type="ARBA" id="ARBA00022827"/>
    </source>
</evidence>
<dbReference type="GO" id="GO:0031234">
    <property type="term" value="C:extrinsic component of cytoplasmic side of plasma membrane"/>
    <property type="evidence" value="ECO:0007669"/>
    <property type="project" value="UniProtKB-UniRule"/>
</dbReference>
<feature type="binding site" evidence="5 7">
    <location>
        <position position="162"/>
    </location>
    <ligand>
        <name>FAD</name>
        <dbReference type="ChEBI" id="CHEBI:57692"/>
    </ligand>
</feature>
<organism evidence="9 10">
    <name type="scientific">Halopseudomonas litoralis</name>
    <dbReference type="NCBI Taxonomy" id="797277"/>
    <lineage>
        <taxon>Bacteria</taxon>
        <taxon>Pseudomonadati</taxon>
        <taxon>Pseudomonadota</taxon>
        <taxon>Gammaproteobacteria</taxon>
        <taxon>Pseudomonadales</taxon>
        <taxon>Pseudomonadaceae</taxon>
        <taxon>Halopseudomonas</taxon>
    </lineage>
</organism>
<keyword evidence="10" id="KW-1185">Reference proteome</keyword>
<feature type="domain" description="FAD-binding PCMH-type" evidence="8">
    <location>
        <begin position="44"/>
        <end position="218"/>
    </location>
</feature>
<dbReference type="Gene3D" id="3.30.1370.20">
    <property type="entry name" value="D-lactate dehydrogenase, cap domain, subdomain 2"/>
    <property type="match status" value="1"/>
</dbReference>
<dbReference type="InterPro" id="IPR015409">
    <property type="entry name" value="Lactate_DH_C"/>
</dbReference>
<dbReference type="InterPro" id="IPR051264">
    <property type="entry name" value="FAD-oxidored/transferase_4"/>
</dbReference>
<dbReference type="HAMAP" id="MF_02092">
    <property type="entry name" value="DLDH_Dld"/>
    <property type="match status" value="1"/>
</dbReference>
<dbReference type="GO" id="GO:0055085">
    <property type="term" value="P:transmembrane transport"/>
    <property type="evidence" value="ECO:0007669"/>
    <property type="project" value="InterPro"/>
</dbReference>
<accession>A0A1H1V2A0</accession>
<feature type="binding site" evidence="7">
    <location>
        <position position="260"/>
    </location>
    <ligand>
        <name>FAD</name>
        <dbReference type="ChEBI" id="CHEBI:57692"/>
    </ligand>
</feature>
<dbReference type="AlphaFoldDB" id="A0A1H1V2A0"/>
<dbReference type="RefSeq" id="WP_231702205.1">
    <property type="nucleotide sequence ID" value="NZ_LT629748.1"/>
</dbReference>
<dbReference type="InterPro" id="IPR016172">
    <property type="entry name" value="D-lactate_DH_C-sub1"/>
</dbReference>
<protein>
    <recommendedName>
        <fullName evidence="5">Quinone-dependent D-lactate dehydrogenase</fullName>
        <ecNumber evidence="5">1.1.5.12</ecNumber>
    </recommendedName>
    <alternativeName>
        <fullName evidence="5">D-lactate dehydrogenase</fullName>
        <shortName evidence="5">D-LDH</shortName>
    </alternativeName>
</protein>
<evidence type="ECO:0000256" key="5">
    <source>
        <dbReference type="HAMAP-Rule" id="MF_02092"/>
    </source>
</evidence>
<evidence type="ECO:0000313" key="10">
    <source>
        <dbReference type="Proteomes" id="UP000243426"/>
    </source>
</evidence>
<keyword evidence="5" id="KW-1003">Cell membrane</keyword>
<evidence type="ECO:0000256" key="7">
    <source>
        <dbReference type="PIRSR" id="PIRSR000101-1"/>
    </source>
</evidence>
<keyword evidence="3 5" id="KW-0274">FAD</keyword>
<evidence type="ECO:0000313" key="9">
    <source>
        <dbReference type="EMBL" id="SDS78927.1"/>
    </source>
</evidence>
<evidence type="ECO:0000256" key="6">
    <source>
        <dbReference type="PIRNR" id="PIRNR000101"/>
    </source>
</evidence>
<dbReference type="GO" id="GO:0102029">
    <property type="term" value="F:D-lactate dehydrogenase (quinone) activity"/>
    <property type="evidence" value="ECO:0007669"/>
    <property type="project" value="UniProtKB-EC"/>
</dbReference>
<comment type="catalytic activity">
    <reaction evidence="5 6">
        <text>(R)-lactate + a quinone = a quinol + pyruvate</text>
        <dbReference type="Rhea" id="RHEA:51468"/>
        <dbReference type="ChEBI" id="CHEBI:15361"/>
        <dbReference type="ChEBI" id="CHEBI:16004"/>
        <dbReference type="ChEBI" id="CHEBI:24646"/>
        <dbReference type="ChEBI" id="CHEBI:132124"/>
        <dbReference type="EC" id="1.1.5.12"/>
    </reaction>
</comment>
<dbReference type="PROSITE" id="PS51387">
    <property type="entry name" value="FAD_PCMH"/>
    <property type="match status" value="1"/>
</dbReference>
<dbReference type="EC" id="1.1.5.12" evidence="5"/>
<dbReference type="InterPro" id="IPR012256">
    <property type="entry name" value="D_lactate_DH"/>
</dbReference>
<reference evidence="10" key="1">
    <citation type="submission" date="2016-10" db="EMBL/GenBank/DDBJ databases">
        <authorList>
            <person name="Varghese N."/>
            <person name="Submissions S."/>
        </authorList>
    </citation>
    <scope>NUCLEOTIDE SEQUENCE [LARGE SCALE GENOMIC DNA]</scope>
    <source>
        <strain evidence="10">2SM5</strain>
    </source>
</reference>
<dbReference type="GO" id="GO:0006089">
    <property type="term" value="P:lactate metabolic process"/>
    <property type="evidence" value="ECO:0007669"/>
    <property type="project" value="UniProtKB-UniRule"/>
</dbReference>
<keyword evidence="4 5" id="KW-0560">Oxidoreductase</keyword>
<dbReference type="GO" id="GO:0048038">
    <property type="term" value="F:quinone binding"/>
    <property type="evidence" value="ECO:0007669"/>
    <property type="project" value="UniProtKB-KW"/>
</dbReference>
<dbReference type="SUPFAM" id="SSF56176">
    <property type="entry name" value="FAD-binding/transporter-associated domain-like"/>
    <property type="match status" value="1"/>
</dbReference>
<dbReference type="InterPro" id="IPR016167">
    <property type="entry name" value="FAD-bd_PCMH_sub1"/>
</dbReference>
<dbReference type="Proteomes" id="UP000243426">
    <property type="component" value="Chromosome I"/>
</dbReference>